<sequence>MSLNHCILVLLIISILCAQGATLIANEGEKKDIIYLKDGTFLECDKINTGFYLVAPSFHSISPYISCDKQDVEYEKIEKIIY</sequence>
<evidence type="ECO:0000313" key="1">
    <source>
        <dbReference type="EMBL" id="SVD24940.1"/>
    </source>
</evidence>
<proteinExistence type="predicted"/>
<protein>
    <submittedName>
        <fullName evidence="1">Uncharacterized protein</fullName>
    </submittedName>
</protein>
<gene>
    <name evidence="1" type="ORF">METZ01_LOCUS377794</name>
</gene>
<name>A0A382TSA6_9ZZZZ</name>
<feature type="non-terminal residue" evidence="1">
    <location>
        <position position="82"/>
    </location>
</feature>
<organism evidence="1">
    <name type="scientific">marine metagenome</name>
    <dbReference type="NCBI Taxonomy" id="408172"/>
    <lineage>
        <taxon>unclassified sequences</taxon>
        <taxon>metagenomes</taxon>
        <taxon>ecological metagenomes</taxon>
    </lineage>
</organism>
<accession>A0A382TSA6</accession>
<dbReference type="AlphaFoldDB" id="A0A382TSA6"/>
<reference evidence="1" key="1">
    <citation type="submission" date="2018-05" db="EMBL/GenBank/DDBJ databases">
        <authorList>
            <person name="Lanie J.A."/>
            <person name="Ng W.-L."/>
            <person name="Kazmierczak K.M."/>
            <person name="Andrzejewski T.M."/>
            <person name="Davidsen T.M."/>
            <person name="Wayne K.J."/>
            <person name="Tettelin H."/>
            <person name="Glass J.I."/>
            <person name="Rusch D."/>
            <person name="Podicherti R."/>
            <person name="Tsui H.-C.T."/>
            <person name="Winkler M.E."/>
        </authorList>
    </citation>
    <scope>NUCLEOTIDE SEQUENCE</scope>
</reference>
<dbReference type="EMBL" id="UINC01138782">
    <property type="protein sequence ID" value="SVD24940.1"/>
    <property type="molecule type" value="Genomic_DNA"/>
</dbReference>